<dbReference type="InterPro" id="IPR037923">
    <property type="entry name" value="HTH-like"/>
</dbReference>
<keyword evidence="3" id="KW-0804">Transcription</keyword>
<dbReference type="SUPFAM" id="SSF51215">
    <property type="entry name" value="Regulatory protein AraC"/>
    <property type="match status" value="1"/>
</dbReference>
<dbReference type="InterPro" id="IPR009057">
    <property type="entry name" value="Homeodomain-like_sf"/>
</dbReference>
<feature type="domain" description="HTH araC/xylS-type" evidence="4">
    <location>
        <begin position="222"/>
        <end position="319"/>
    </location>
</feature>
<keyword evidence="1" id="KW-0805">Transcription regulation</keyword>
<dbReference type="EMBL" id="CACRUC010000019">
    <property type="protein sequence ID" value="VYU24278.1"/>
    <property type="molecule type" value="Genomic_DNA"/>
</dbReference>
<dbReference type="Gene3D" id="1.10.10.60">
    <property type="entry name" value="Homeodomain-like"/>
    <property type="match status" value="2"/>
</dbReference>
<dbReference type="PANTHER" id="PTHR43280:SF28">
    <property type="entry name" value="HTH-TYPE TRANSCRIPTIONAL ACTIVATOR RHAS"/>
    <property type="match status" value="1"/>
</dbReference>
<dbReference type="InterPro" id="IPR003313">
    <property type="entry name" value="AraC-bd"/>
</dbReference>
<dbReference type="CDD" id="cd06996">
    <property type="entry name" value="cupin_Lmo2851-like_N"/>
    <property type="match status" value="1"/>
</dbReference>
<evidence type="ECO:0000256" key="2">
    <source>
        <dbReference type="ARBA" id="ARBA00023125"/>
    </source>
</evidence>
<dbReference type="PROSITE" id="PS01124">
    <property type="entry name" value="HTH_ARAC_FAMILY_2"/>
    <property type="match status" value="1"/>
</dbReference>
<evidence type="ECO:0000259" key="4">
    <source>
        <dbReference type="PROSITE" id="PS01124"/>
    </source>
</evidence>
<dbReference type="PANTHER" id="PTHR43280">
    <property type="entry name" value="ARAC-FAMILY TRANSCRIPTIONAL REGULATOR"/>
    <property type="match status" value="1"/>
</dbReference>
<evidence type="ECO:0000256" key="1">
    <source>
        <dbReference type="ARBA" id="ARBA00023015"/>
    </source>
</evidence>
<keyword evidence="2" id="KW-0238">DNA-binding</keyword>
<dbReference type="SMART" id="SM00342">
    <property type="entry name" value="HTH_ARAC"/>
    <property type="match status" value="1"/>
</dbReference>
<name>A0A6N3DAG9_STRPA</name>
<accession>A0A6N3DAG9</accession>
<sequence>MNQLDQLLFAKTEHELLQEKRGFVADYLDIQSASNTPKLSQQFFFQNKDIFMSKHSRYAPYPEHTHQFLEINYVYKGHCRQRINDQIFDLKEGDILLMDMESRHSIEALGDDDILINILFQNKDVSINWLKQLQGENSLLYQLLLSDSSQHFNRNNFLLLPTEKNTPIRQILQEMMTEYFLPQDFSQQMLKHYLPLFCYHLARLLPSVEKTVDLQLEESTYAQVLKIIDREYATIGLAELAQRLNFNKNYLSNLVKTESGQTFTQLVNQRKLMKAQLLLKTTQLPIQEIALSVGFSNKTYFYDKYKETFGHGPKVERNFKS</sequence>
<dbReference type="Pfam" id="PF12833">
    <property type="entry name" value="HTH_18"/>
    <property type="match status" value="1"/>
</dbReference>
<dbReference type="Gene3D" id="2.60.120.10">
    <property type="entry name" value="Jelly Rolls"/>
    <property type="match status" value="1"/>
</dbReference>
<reference evidence="5" key="1">
    <citation type="submission" date="2019-11" db="EMBL/GenBank/DDBJ databases">
        <authorList>
            <person name="Feng L."/>
        </authorList>
    </citation>
    <scope>NUCLEOTIDE SEQUENCE</scope>
    <source>
        <strain evidence="5">SparasanguinisLFYP13</strain>
    </source>
</reference>
<dbReference type="Pfam" id="PF02311">
    <property type="entry name" value="AraC_binding"/>
    <property type="match status" value="1"/>
</dbReference>
<protein>
    <submittedName>
        <fullName evidence="5">HTH-type transcriptional activator RhaR</fullName>
    </submittedName>
</protein>
<dbReference type="GO" id="GO:0043565">
    <property type="term" value="F:sequence-specific DNA binding"/>
    <property type="evidence" value="ECO:0007669"/>
    <property type="project" value="InterPro"/>
</dbReference>
<organism evidence="5">
    <name type="scientific">Streptococcus parasanguinis</name>
    <dbReference type="NCBI Taxonomy" id="1318"/>
    <lineage>
        <taxon>Bacteria</taxon>
        <taxon>Bacillati</taxon>
        <taxon>Bacillota</taxon>
        <taxon>Bacilli</taxon>
        <taxon>Lactobacillales</taxon>
        <taxon>Streptococcaceae</taxon>
        <taxon>Streptococcus</taxon>
    </lineage>
</organism>
<dbReference type="AlphaFoldDB" id="A0A6N3DAG9"/>
<dbReference type="RefSeq" id="WP_156672328.1">
    <property type="nucleotide sequence ID" value="NZ_CACRUC010000019.1"/>
</dbReference>
<evidence type="ECO:0000256" key="3">
    <source>
        <dbReference type="ARBA" id="ARBA00023163"/>
    </source>
</evidence>
<proteinExistence type="predicted"/>
<dbReference type="GO" id="GO:0003700">
    <property type="term" value="F:DNA-binding transcription factor activity"/>
    <property type="evidence" value="ECO:0007669"/>
    <property type="project" value="InterPro"/>
</dbReference>
<dbReference type="InterPro" id="IPR014710">
    <property type="entry name" value="RmlC-like_jellyroll"/>
</dbReference>
<gene>
    <name evidence="5" type="primary">rhaR</name>
    <name evidence="5" type="ORF">SPLFYP13_01327</name>
</gene>
<evidence type="ECO:0000313" key="5">
    <source>
        <dbReference type="EMBL" id="VYU24278.1"/>
    </source>
</evidence>
<dbReference type="InterPro" id="IPR018060">
    <property type="entry name" value="HTH_AraC"/>
</dbReference>
<dbReference type="SUPFAM" id="SSF46689">
    <property type="entry name" value="Homeodomain-like"/>
    <property type="match status" value="1"/>
</dbReference>